<dbReference type="WBParaSite" id="SCUD_0001135001-mRNA-1">
    <property type="protein sequence ID" value="SCUD_0001135001-mRNA-1"/>
    <property type="gene ID" value="SCUD_0001135001"/>
</dbReference>
<dbReference type="PANTHER" id="PTHR33327:SF3">
    <property type="entry name" value="RNA-DIRECTED DNA POLYMERASE"/>
    <property type="match status" value="1"/>
</dbReference>
<reference evidence="1 2" key="2">
    <citation type="submission" date="2018-11" db="EMBL/GenBank/DDBJ databases">
        <authorList>
            <consortium name="Pathogen Informatics"/>
        </authorList>
    </citation>
    <scope>NUCLEOTIDE SEQUENCE [LARGE SCALE GENOMIC DNA]</scope>
    <source>
        <strain evidence="1">Dakar</strain>
        <strain evidence="2">Dakar, Senegal</strain>
    </source>
</reference>
<dbReference type="PANTHER" id="PTHR33327">
    <property type="entry name" value="ENDONUCLEASE"/>
    <property type="match status" value="1"/>
</dbReference>
<proteinExistence type="predicted"/>
<accession>A0A183K8M0</accession>
<protein>
    <submittedName>
        <fullName evidence="3">DUF547 domain-containing protein</fullName>
    </submittedName>
</protein>
<gene>
    <name evidence="1" type="ORF">SCUD_LOCUS11350</name>
</gene>
<dbReference type="STRING" id="6186.A0A183K8M0"/>
<dbReference type="Proteomes" id="UP000279833">
    <property type="component" value="Unassembled WGS sequence"/>
</dbReference>
<evidence type="ECO:0000313" key="3">
    <source>
        <dbReference type="WBParaSite" id="SCUD_0001135001-mRNA-1"/>
    </source>
</evidence>
<evidence type="ECO:0000313" key="2">
    <source>
        <dbReference type="Proteomes" id="UP000279833"/>
    </source>
</evidence>
<dbReference type="EMBL" id="UZAK01034350">
    <property type="protein sequence ID" value="VDP44130.1"/>
    <property type="molecule type" value="Genomic_DNA"/>
</dbReference>
<name>A0A183K8M0_9TREM</name>
<dbReference type="AlphaFoldDB" id="A0A183K8M0"/>
<sequence>MDVQFHLHNSCSYAPKYSFVLGILPTEVVFEVPGSIGDVSAFEAYNQLNQAVIQRTSMLYECELSNKSPSQLLCYMKQLIGPYEVDDASLKKIWLQRFPTVVRRILCSSSQPLDSESLASMADMFYGTLRTDYITYFE</sequence>
<evidence type="ECO:0000313" key="1">
    <source>
        <dbReference type="EMBL" id="VDP44130.1"/>
    </source>
</evidence>
<keyword evidence="2" id="KW-1185">Reference proteome</keyword>
<organism evidence="3">
    <name type="scientific">Schistosoma curassoni</name>
    <dbReference type="NCBI Taxonomy" id="6186"/>
    <lineage>
        <taxon>Eukaryota</taxon>
        <taxon>Metazoa</taxon>
        <taxon>Spiralia</taxon>
        <taxon>Lophotrochozoa</taxon>
        <taxon>Platyhelminthes</taxon>
        <taxon>Trematoda</taxon>
        <taxon>Digenea</taxon>
        <taxon>Strigeidida</taxon>
        <taxon>Schistosomatoidea</taxon>
        <taxon>Schistosomatidae</taxon>
        <taxon>Schistosoma</taxon>
    </lineage>
</organism>
<reference evidence="3" key="1">
    <citation type="submission" date="2016-06" db="UniProtKB">
        <authorList>
            <consortium name="WormBaseParasite"/>
        </authorList>
    </citation>
    <scope>IDENTIFICATION</scope>
</reference>